<evidence type="ECO:0000259" key="9">
    <source>
        <dbReference type="PROSITE" id="PS50156"/>
    </source>
</evidence>
<evidence type="ECO:0000256" key="1">
    <source>
        <dbReference type="ARBA" id="ARBA00004651"/>
    </source>
</evidence>
<dbReference type="Pfam" id="PF03176">
    <property type="entry name" value="MMPL"/>
    <property type="match status" value="2"/>
</dbReference>
<feature type="transmembrane region" description="Helical" evidence="8">
    <location>
        <begin position="722"/>
        <end position="749"/>
    </location>
</feature>
<dbReference type="EMBL" id="QOIL01000029">
    <property type="protein sequence ID" value="RCG21895.1"/>
    <property type="molecule type" value="Genomic_DNA"/>
</dbReference>
<feature type="transmembrane region" description="Helical" evidence="8">
    <location>
        <begin position="342"/>
        <end position="365"/>
    </location>
</feature>
<feature type="transmembrane region" description="Helical" evidence="8">
    <location>
        <begin position="299"/>
        <end position="321"/>
    </location>
</feature>
<evidence type="ECO:0000313" key="11">
    <source>
        <dbReference type="Proteomes" id="UP000253094"/>
    </source>
</evidence>
<protein>
    <submittedName>
        <fullName evidence="10">MMPL family transporter</fullName>
    </submittedName>
</protein>
<dbReference type="PANTHER" id="PTHR33406">
    <property type="entry name" value="MEMBRANE PROTEIN MJ1562-RELATED"/>
    <property type="match status" value="1"/>
</dbReference>
<feature type="region of interest" description="Disordered" evidence="7">
    <location>
        <begin position="480"/>
        <end position="528"/>
    </location>
</feature>
<gene>
    <name evidence="10" type="ORF">DQ384_36080</name>
</gene>
<dbReference type="PANTHER" id="PTHR33406:SF6">
    <property type="entry name" value="MEMBRANE PROTEIN YDGH-RELATED"/>
    <property type="match status" value="1"/>
</dbReference>
<dbReference type="Gene3D" id="1.20.1640.10">
    <property type="entry name" value="Multidrug efflux transporter AcrB transmembrane domain"/>
    <property type="match status" value="2"/>
</dbReference>
<evidence type="ECO:0000256" key="5">
    <source>
        <dbReference type="ARBA" id="ARBA00022989"/>
    </source>
</evidence>
<sequence length="805" mass="82989">MMERVAMRRAEHIRWAALWSAGGKWATIAVALVLSGLALSFGGAAKVATDPAAALPDGAESATVLRLQQKLPSGRLLPALVVYSRPGTLTAEDKTAIRTDAARLSDLAAKERVPPPAMPPRVQTGEDTAGTGVPSPVMPPRGEGKVGPGGRVPSPTFSARGEEGEVAPEGRVAPPVFSPRGDVALVIVPLSADLPNVRLADAVGRIRAEARAGLPPGARVEVTGGAGFKADLTAVFSGADVTLLAVTASVVALLLLLTYRSPWLWLVPLTVIGVADQAAAKIVAFLTRTTGLTVDDSTLGITSVLVFGAGTNYALLLIARYREQLRVHDDRHVAMTAAVRSAAPAILASSATVTLALGTLVFALSPFNRGIGLAGAVGIVTAVVYALLVLPAAMVIFGRALFWPFAPRLGRPDPARTGLWSRVGTAVSRRPLVMALGSMAVLAVLTLGVTGIHSGLSQTEQFRERVEAMAGQETLTRAFPAGNAQPVPSESPQPVPADSPQAAPAESARPVPARSAQPTPVGSAQPVSVGGGQPVVVIARTAAAERVRAAASGVSGTRVILGERTPEYTRVDVVLAAPPGTEAAFQTIREVRTAVHAVPGADAVVGGTDAADLDERDAAVRDQKLIMPLVLAVVLAVLLVLLRSVVAAVTLVLTVVASFAAAFGAGWFAFTHFFGFPALDLSVPLLAFLFLVALGVDYNIFLTTRAREETSRHGTRQGIVTALAVTGGVITSAGILLAAVFAVLGVLPLITLTQIGVIVGFGVLLDTLLVRSVLVPALVTLLGDRFWWPGDPRRGGSDGPASSGP</sequence>
<keyword evidence="4 8" id="KW-0812">Transmembrane</keyword>
<dbReference type="InterPro" id="IPR050545">
    <property type="entry name" value="Mycobact_MmpL"/>
</dbReference>
<keyword evidence="5 8" id="KW-1133">Transmembrane helix</keyword>
<keyword evidence="3" id="KW-1003">Cell membrane</keyword>
<evidence type="ECO:0000256" key="6">
    <source>
        <dbReference type="ARBA" id="ARBA00023136"/>
    </source>
</evidence>
<dbReference type="GO" id="GO:0005886">
    <property type="term" value="C:plasma membrane"/>
    <property type="evidence" value="ECO:0007669"/>
    <property type="project" value="UniProtKB-SubCell"/>
</dbReference>
<evidence type="ECO:0000256" key="2">
    <source>
        <dbReference type="ARBA" id="ARBA00010157"/>
    </source>
</evidence>
<feature type="transmembrane region" description="Helical" evidence="8">
    <location>
        <begin position="682"/>
        <end position="701"/>
    </location>
</feature>
<comment type="caution">
    <text evidence="10">The sequence shown here is derived from an EMBL/GenBank/DDBJ whole genome shotgun (WGS) entry which is preliminary data.</text>
</comment>
<dbReference type="InterPro" id="IPR004869">
    <property type="entry name" value="MMPL_dom"/>
</dbReference>
<feature type="transmembrane region" description="Helical" evidence="8">
    <location>
        <begin position="432"/>
        <end position="456"/>
    </location>
</feature>
<feature type="transmembrane region" description="Helical" evidence="8">
    <location>
        <begin position="234"/>
        <end position="256"/>
    </location>
</feature>
<comment type="subcellular location">
    <subcellularLocation>
        <location evidence="1">Cell membrane</location>
        <topology evidence="1">Multi-pass membrane protein</topology>
    </subcellularLocation>
</comment>
<feature type="region of interest" description="Disordered" evidence="7">
    <location>
        <begin position="112"/>
        <end position="152"/>
    </location>
</feature>
<evidence type="ECO:0000256" key="4">
    <source>
        <dbReference type="ARBA" id="ARBA00022692"/>
    </source>
</evidence>
<dbReference type="PROSITE" id="PS50156">
    <property type="entry name" value="SSD"/>
    <property type="match status" value="2"/>
</dbReference>
<keyword evidence="6 8" id="KW-0472">Membrane</keyword>
<reference evidence="10 11" key="1">
    <citation type="submission" date="2018-06" db="EMBL/GenBank/DDBJ databases">
        <title>Sphaerisporangium craniellae sp. nov., isolated from a marine sponge in the South China Sea.</title>
        <authorList>
            <person name="Li L."/>
        </authorList>
    </citation>
    <scope>NUCLEOTIDE SEQUENCE [LARGE SCALE GENOMIC DNA]</scope>
    <source>
        <strain evidence="10 11">CCTCC AA 208026</strain>
    </source>
</reference>
<dbReference type="SUPFAM" id="SSF82866">
    <property type="entry name" value="Multidrug efflux transporter AcrB transmembrane domain"/>
    <property type="match status" value="2"/>
</dbReference>
<evidence type="ECO:0000313" key="10">
    <source>
        <dbReference type="EMBL" id="RCG21895.1"/>
    </source>
</evidence>
<feature type="transmembrane region" description="Helical" evidence="8">
    <location>
        <begin position="649"/>
        <end position="670"/>
    </location>
</feature>
<dbReference type="Proteomes" id="UP000253094">
    <property type="component" value="Unassembled WGS sequence"/>
</dbReference>
<evidence type="ECO:0000256" key="7">
    <source>
        <dbReference type="SAM" id="MobiDB-lite"/>
    </source>
</evidence>
<dbReference type="InterPro" id="IPR000731">
    <property type="entry name" value="SSD"/>
</dbReference>
<proteinExistence type="inferred from homology"/>
<organism evidence="10 11">
    <name type="scientific">Sphaerisporangium album</name>
    <dbReference type="NCBI Taxonomy" id="509200"/>
    <lineage>
        <taxon>Bacteria</taxon>
        <taxon>Bacillati</taxon>
        <taxon>Actinomycetota</taxon>
        <taxon>Actinomycetes</taxon>
        <taxon>Streptosporangiales</taxon>
        <taxon>Streptosporangiaceae</taxon>
        <taxon>Sphaerisporangium</taxon>
    </lineage>
</organism>
<accession>A0A367EWD5</accession>
<feature type="transmembrane region" description="Helical" evidence="8">
    <location>
        <begin position="625"/>
        <end position="642"/>
    </location>
</feature>
<evidence type="ECO:0000256" key="3">
    <source>
        <dbReference type="ARBA" id="ARBA00022475"/>
    </source>
</evidence>
<feature type="domain" description="SSD" evidence="9">
    <location>
        <begin position="291"/>
        <end position="396"/>
    </location>
</feature>
<keyword evidence="11" id="KW-1185">Reference proteome</keyword>
<dbReference type="AlphaFoldDB" id="A0A367EWD5"/>
<feature type="transmembrane region" description="Helical" evidence="8">
    <location>
        <begin position="263"/>
        <end position="287"/>
    </location>
</feature>
<comment type="similarity">
    <text evidence="2">Belongs to the resistance-nodulation-cell division (RND) (TC 2.A.6) family. MmpL subfamily.</text>
</comment>
<evidence type="ECO:0000256" key="8">
    <source>
        <dbReference type="SAM" id="Phobius"/>
    </source>
</evidence>
<name>A0A367EWD5_9ACTN</name>
<feature type="transmembrane region" description="Helical" evidence="8">
    <location>
        <begin position="371"/>
        <end position="402"/>
    </location>
</feature>
<feature type="domain" description="SSD" evidence="9">
    <location>
        <begin position="648"/>
        <end position="780"/>
    </location>
</feature>